<organism evidence="10 11">
    <name type="scientific">Chitinophaga silvatica</name>
    <dbReference type="NCBI Taxonomy" id="2282649"/>
    <lineage>
        <taxon>Bacteria</taxon>
        <taxon>Pseudomonadati</taxon>
        <taxon>Bacteroidota</taxon>
        <taxon>Chitinophagia</taxon>
        <taxon>Chitinophagales</taxon>
        <taxon>Chitinophagaceae</taxon>
        <taxon>Chitinophaga</taxon>
    </lineage>
</organism>
<protein>
    <submittedName>
        <fullName evidence="10">SusC/RagA family TonB-linked outer membrane protein</fullName>
    </submittedName>
</protein>
<keyword evidence="11" id="KW-1185">Reference proteome</keyword>
<keyword evidence="4 7" id="KW-0812">Transmembrane</keyword>
<comment type="similarity">
    <text evidence="7">Belongs to the TonB-dependent receptor family.</text>
</comment>
<name>A0A3E1YEV0_9BACT</name>
<dbReference type="EMBL" id="QPMM01000002">
    <property type="protein sequence ID" value="RFS25048.1"/>
    <property type="molecule type" value="Genomic_DNA"/>
</dbReference>
<evidence type="ECO:0000259" key="9">
    <source>
        <dbReference type="Pfam" id="PF07715"/>
    </source>
</evidence>
<dbReference type="Gene3D" id="2.40.170.20">
    <property type="entry name" value="TonB-dependent receptor, beta-barrel domain"/>
    <property type="match status" value="1"/>
</dbReference>
<proteinExistence type="inferred from homology"/>
<dbReference type="NCBIfam" id="TIGR04056">
    <property type="entry name" value="OMP_RagA_SusC"/>
    <property type="match status" value="1"/>
</dbReference>
<dbReference type="Pfam" id="PF07715">
    <property type="entry name" value="Plug"/>
    <property type="match status" value="1"/>
</dbReference>
<dbReference type="OrthoDB" id="9768177at2"/>
<dbReference type="SUPFAM" id="SSF56935">
    <property type="entry name" value="Porins"/>
    <property type="match status" value="1"/>
</dbReference>
<dbReference type="InterPro" id="IPR039426">
    <property type="entry name" value="TonB-dep_rcpt-like"/>
</dbReference>
<reference evidence="10 11" key="1">
    <citation type="submission" date="2018-07" db="EMBL/GenBank/DDBJ databases">
        <title>Chitinophaga K2CV101002-2 sp. nov., isolated from a monsoon evergreen broad-leaved forest soil.</title>
        <authorList>
            <person name="Lv Y."/>
        </authorList>
    </citation>
    <scope>NUCLEOTIDE SEQUENCE [LARGE SCALE GENOMIC DNA]</scope>
    <source>
        <strain evidence="10 11">GDMCC 1.1288</strain>
    </source>
</reference>
<dbReference type="AlphaFoldDB" id="A0A3E1YEV0"/>
<dbReference type="NCBIfam" id="TIGR04057">
    <property type="entry name" value="SusC_RagA_signa"/>
    <property type="match status" value="1"/>
</dbReference>
<keyword evidence="2 7" id="KW-0813">Transport</keyword>
<feature type="domain" description="TonB-dependent receptor plug" evidence="9">
    <location>
        <begin position="139"/>
        <end position="261"/>
    </location>
</feature>
<evidence type="ECO:0000256" key="5">
    <source>
        <dbReference type="ARBA" id="ARBA00023136"/>
    </source>
</evidence>
<dbReference type="InterPro" id="IPR023996">
    <property type="entry name" value="TonB-dep_OMP_SusC/RagA"/>
</dbReference>
<evidence type="ECO:0000256" key="1">
    <source>
        <dbReference type="ARBA" id="ARBA00004571"/>
    </source>
</evidence>
<evidence type="ECO:0000256" key="7">
    <source>
        <dbReference type="PROSITE-ProRule" id="PRU01360"/>
    </source>
</evidence>
<keyword evidence="3 7" id="KW-1134">Transmembrane beta strand</keyword>
<keyword evidence="5 7" id="KW-0472">Membrane</keyword>
<feature type="signal peptide" evidence="8">
    <location>
        <begin position="1"/>
        <end position="22"/>
    </location>
</feature>
<dbReference type="Gene3D" id="2.170.130.10">
    <property type="entry name" value="TonB-dependent receptor, plug domain"/>
    <property type="match status" value="1"/>
</dbReference>
<dbReference type="PROSITE" id="PS52016">
    <property type="entry name" value="TONB_DEPENDENT_REC_3"/>
    <property type="match status" value="1"/>
</dbReference>
<dbReference type="RefSeq" id="WP_116975042.1">
    <property type="nucleotide sequence ID" value="NZ_QPMM01000002.1"/>
</dbReference>
<evidence type="ECO:0000313" key="11">
    <source>
        <dbReference type="Proteomes" id="UP000260644"/>
    </source>
</evidence>
<evidence type="ECO:0000313" key="10">
    <source>
        <dbReference type="EMBL" id="RFS25048.1"/>
    </source>
</evidence>
<evidence type="ECO:0000256" key="3">
    <source>
        <dbReference type="ARBA" id="ARBA00022452"/>
    </source>
</evidence>
<dbReference type="InterPro" id="IPR012910">
    <property type="entry name" value="Plug_dom"/>
</dbReference>
<evidence type="ECO:0000256" key="2">
    <source>
        <dbReference type="ARBA" id="ARBA00022448"/>
    </source>
</evidence>
<comment type="subcellular location">
    <subcellularLocation>
        <location evidence="1 7">Cell outer membrane</location>
        <topology evidence="1 7">Multi-pass membrane protein</topology>
    </subcellularLocation>
</comment>
<dbReference type="InterPro" id="IPR037066">
    <property type="entry name" value="Plug_dom_sf"/>
</dbReference>
<evidence type="ECO:0000256" key="4">
    <source>
        <dbReference type="ARBA" id="ARBA00022692"/>
    </source>
</evidence>
<feature type="chain" id="PRO_5017693727" evidence="8">
    <location>
        <begin position="23"/>
        <end position="1079"/>
    </location>
</feature>
<keyword evidence="8" id="KW-0732">Signal</keyword>
<evidence type="ECO:0000256" key="6">
    <source>
        <dbReference type="ARBA" id="ARBA00023237"/>
    </source>
</evidence>
<evidence type="ECO:0000256" key="8">
    <source>
        <dbReference type="SAM" id="SignalP"/>
    </source>
</evidence>
<accession>A0A3E1YEV0</accession>
<comment type="caution">
    <text evidence="10">The sequence shown here is derived from an EMBL/GenBank/DDBJ whole genome shotgun (WGS) entry which is preliminary data.</text>
</comment>
<gene>
    <name evidence="10" type="ORF">DVR12_07640</name>
</gene>
<dbReference type="InterPro" id="IPR023997">
    <property type="entry name" value="TonB-dep_OMP_SusC/RagA_CS"/>
</dbReference>
<keyword evidence="6 7" id="KW-0998">Cell outer membrane</keyword>
<sequence>MKINSWIPLIVLCCFCWLPLAAQDVNSVLNKKISIEVNDKPALEILPLIEKQTGVSFAYSHDVINSNKYTIHEKSVPVTTVLEKLFPASKFTVKAVGNQIIIKSTAPAPKKVADTIPAPKIVEMNTVVVTALGISRQQRSLGYAFTDVKGNEMTSARSNNPLQALTGKVAGLDVYTTNSGVGGSVKVTLRGVKVIGGDNQPLYVIDGVPANNSSPGQADKWGGYDLGDGTSIINPDEIATISVLKGGAATALYGSRAANGVILITTKKGAGQGFEVELTSNTVVERLNNNYDFQDSYGTGRDGLLPKDVTAAIGSSQASWGPKLSADSLVWLWNGQRVPYVNANNSIKKFFRNGLTLTNSVALSSGNEKTQFRLTYTNLKNNDIVPKSGLMRHNLSVRGTSQLTKNLNIDAKVSYVNENVDNRPALSDNPNNIGYVLSGISPNIDINWLKQYKDSVTGNYINWNNNSYQVNPYWAINEQPNNSKQDRLNGFVQLRYKISPSLSVQGRVGTDYSQFGFREFMEATTPYNESGAIVLRSRTLRETNSELMFNYNKQIRRFQINANAGTNRMDYSENQLITNGRDISTRGVKSINNFLTKTSNEIINRKRINSVYGSVNLGYNNLLYLDLTGRNDWSSTLAMGNNSYFYPSASASFVFSELMAKSNFLSFGKVRFSIAQTGTDAVDPYQLTLTYGSNTDIPTIGGYAIGGVSVDKVPLHSLKPSISKTYETGANLVFFDNRVNLDFTWYQSNTRNQILSAPISSTSGYTSAVINSGNIRNRGIEVTLGVKPIVSKHFNWDLNLNFARNRNKILELSPLVSGYYTLASARWANASIVAQEGEQYGIIVGRKFLRNDQGQLILDNKLMPQYDPTDAVLGSGQYDWIGGINNRFSYKNFALGVLLDIKQGGNIYSMTNLLAYMNGRQKGTVEGRDEWAISEAARKKANKTPEEWTATGGVQVHGVQQSGVDASGKPIYKEVSGYVNPQTYWQKISDNIPEPFIYDASFVKVRQLTLDYRFPKSIIGTGIVRELTVSFVARNLITISKHIPNVDPESSYNNSNGQGFEYGSLPTRKSYGINIYAKF</sequence>
<dbReference type="GO" id="GO:0009279">
    <property type="term" value="C:cell outer membrane"/>
    <property type="evidence" value="ECO:0007669"/>
    <property type="project" value="UniProtKB-SubCell"/>
</dbReference>
<dbReference type="Proteomes" id="UP000260644">
    <property type="component" value="Unassembled WGS sequence"/>
</dbReference>
<dbReference type="InterPro" id="IPR036942">
    <property type="entry name" value="Beta-barrel_TonB_sf"/>
</dbReference>